<keyword evidence="3" id="KW-1185">Reference proteome</keyword>
<dbReference type="AlphaFoldDB" id="A0A2N5RY08"/>
<feature type="compositionally biased region" description="Pro residues" evidence="1">
    <location>
        <begin position="97"/>
        <end position="107"/>
    </location>
</feature>
<feature type="region of interest" description="Disordered" evidence="1">
    <location>
        <begin position="1"/>
        <end position="28"/>
    </location>
</feature>
<evidence type="ECO:0000256" key="1">
    <source>
        <dbReference type="SAM" id="MobiDB-lite"/>
    </source>
</evidence>
<feature type="region of interest" description="Disordered" evidence="1">
    <location>
        <begin position="84"/>
        <end position="117"/>
    </location>
</feature>
<proteinExistence type="predicted"/>
<dbReference type="OrthoDB" id="2534759at2759"/>
<feature type="compositionally biased region" description="Polar residues" evidence="1">
    <location>
        <begin position="9"/>
        <end position="20"/>
    </location>
</feature>
<comment type="caution">
    <text evidence="2">The sequence shown here is derived from an EMBL/GenBank/DDBJ whole genome shotgun (WGS) entry which is preliminary data.</text>
</comment>
<evidence type="ECO:0008006" key="4">
    <source>
        <dbReference type="Google" id="ProtNLM"/>
    </source>
</evidence>
<dbReference type="EMBL" id="PGCJ01001378">
    <property type="protein sequence ID" value="PLW05885.1"/>
    <property type="molecule type" value="Genomic_DNA"/>
</dbReference>
<feature type="region of interest" description="Disordered" evidence="1">
    <location>
        <begin position="248"/>
        <end position="294"/>
    </location>
</feature>
<feature type="compositionally biased region" description="Low complexity" evidence="1">
    <location>
        <begin position="792"/>
        <end position="823"/>
    </location>
</feature>
<dbReference type="Proteomes" id="UP000235388">
    <property type="component" value="Unassembled WGS sequence"/>
</dbReference>
<dbReference type="PANTHER" id="PTHR38702">
    <property type="entry name" value="CALPONIN-HOMOLOGY (CH) DOMAIN-CONTAINING PROTEIN"/>
    <property type="match status" value="1"/>
</dbReference>
<feature type="compositionally biased region" description="Acidic residues" evidence="1">
    <location>
        <begin position="517"/>
        <end position="546"/>
    </location>
</feature>
<gene>
    <name evidence="2" type="ORF">PCANC_27503</name>
</gene>
<feature type="compositionally biased region" description="Polar residues" evidence="1">
    <location>
        <begin position="725"/>
        <end position="735"/>
    </location>
</feature>
<evidence type="ECO:0000313" key="2">
    <source>
        <dbReference type="EMBL" id="PLW05885.1"/>
    </source>
</evidence>
<sequence>MHPSAHSPPAQTSTPSQRSSRMPYYTPITPRQFSSSAAKRESVLALGSIAHLQHYFVRNGLAARNRSVNHKNMILALPGRDPSQISEEEQEAIHNLPPEPTPPPPKSNQPHFPAGRALPNLSDLEAARQEVMAQLDQVCDAWGLIQLAATRAPSVASNRSADEEFNQSISSSSSSSALQNLQLAPSHFATHQHHQPNEGLIINLISITTRAVRSVQKFILTIPDPDIFSPANITHLGGDLQRRMSQLELSTAARPRTSRSTFIGPPSHHHSPAGAKPDSSLSKSHPHRAHSSFDPFALFKKRTVTGPMKSYVNSQTHAVKDDPLLVLRKMSLEVLACLKDIEHKFRIPGSATPMENQDILQIPDHPLPPNSTESSTTTTTKVSDHHHQQQQQQQQDEDNSAREDNSLVLPNVGWEYRQDVSLEEVRDEALVVKEWLECVDGILEGLKIITRTQRRKKDRLSVANHVPKMKKKKSAATTTTTTTATTTINTEGSVFKKLIKSSKFHPQHHQLKVPDISLDDATTEDESNSEETDGEEEGDGEEGEEDLEELLPEWARNDRFLVKTTRVDPKNGTQLLAQESDQLGRLFSCLVSHLPIELLPHLVAPHGDHGSRLKFLDSLSDGTLICLAYNSILRKSQRPWGFIPMESIHNLATTAGGESFEGSLKSPTTASTSMMSMMMARQSTSGSSSGEQPDGSDAGDRLMRSPMVSAGILARFPPSPAPTADSCSTATATLHSSSPPAAAGAAKVGLTFRRMENIKVWAAALKLRYMIKGDIPVPPSSRNNLTLDGAPSTSATSTTTNTTTTTTTSTSSSSSQSSQQVSTLKFDPRVIAKKSDGWDSALAHMLNKWLESIQAEKREEITFSSSSSSSK</sequence>
<feature type="region of interest" description="Disordered" evidence="1">
    <location>
        <begin position="506"/>
        <end position="546"/>
    </location>
</feature>
<feature type="region of interest" description="Disordered" evidence="1">
    <location>
        <begin position="680"/>
        <end position="742"/>
    </location>
</feature>
<name>A0A2N5RY08_9BASI</name>
<protein>
    <recommendedName>
        <fullName evidence="4">Calponin-homology (CH) domain-containing protein</fullName>
    </recommendedName>
</protein>
<accession>A0A2N5RY08</accession>
<organism evidence="2 3">
    <name type="scientific">Puccinia coronata f. sp. avenae</name>
    <dbReference type="NCBI Taxonomy" id="200324"/>
    <lineage>
        <taxon>Eukaryota</taxon>
        <taxon>Fungi</taxon>
        <taxon>Dikarya</taxon>
        <taxon>Basidiomycota</taxon>
        <taxon>Pucciniomycotina</taxon>
        <taxon>Pucciniomycetes</taxon>
        <taxon>Pucciniales</taxon>
        <taxon>Pucciniaceae</taxon>
        <taxon>Puccinia</taxon>
    </lineage>
</organism>
<feature type="compositionally biased region" description="Low complexity" evidence="1">
    <location>
        <begin position="371"/>
        <end position="380"/>
    </location>
</feature>
<feature type="region of interest" description="Disordered" evidence="1">
    <location>
        <begin position="777"/>
        <end position="824"/>
    </location>
</feature>
<dbReference type="STRING" id="200324.A0A2N5RY08"/>
<evidence type="ECO:0000313" key="3">
    <source>
        <dbReference type="Proteomes" id="UP000235388"/>
    </source>
</evidence>
<reference evidence="2 3" key="1">
    <citation type="submission" date="2017-11" db="EMBL/GenBank/DDBJ databases">
        <title>De novo assembly and phasing of dikaryotic genomes from two isolates of Puccinia coronata f. sp. avenae, the causal agent of oat crown rust.</title>
        <authorList>
            <person name="Miller M.E."/>
            <person name="Zhang Y."/>
            <person name="Omidvar V."/>
            <person name="Sperschneider J."/>
            <person name="Schwessinger B."/>
            <person name="Raley C."/>
            <person name="Palmer J.M."/>
            <person name="Garnica D."/>
            <person name="Upadhyaya N."/>
            <person name="Rathjen J."/>
            <person name="Taylor J.M."/>
            <person name="Park R.F."/>
            <person name="Dodds P.N."/>
            <person name="Hirsch C.D."/>
            <person name="Kianian S.F."/>
            <person name="Figueroa M."/>
        </authorList>
    </citation>
    <scope>NUCLEOTIDE SEQUENCE [LARGE SCALE GENOMIC DNA]</scope>
    <source>
        <strain evidence="2">12NC29</strain>
    </source>
</reference>
<feature type="region of interest" description="Disordered" evidence="1">
    <location>
        <begin position="359"/>
        <end position="403"/>
    </location>
</feature>
<dbReference type="PANTHER" id="PTHR38702:SF1">
    <property type="entry name" value="CALPONIN-HOMOLOGY (CH) DOMAIN-CONTAINING PROTEIN"/>
    <property type="match status" value="1"/>
</dbReference>